<comment type="caution">
    <text evidence="1">The sequence shown here is derived from an EMBL/GenBank/DDBJ whole genome shotgun (WGS) entry which is preliminary data.</text>
</comment>
<dbReference type="EMBL" id="REGN01005772">
    <property type="protein sequence ID" value="RNA12076.1"/>
    <property type="molecule type" value="Genomic_DNA"/>
</dbReference>
<dbReference type="AlphaFoldDB" id="A0A3M7QKV8"/>
<evidence type="ECO:0000313" key="2">
    <source>
        <dbReference type="Proteomes" id="UP000276133"/>
    </source>
</evidence>
<reference evidence="1 2" key="1">
    <citation type="journal article" date="2018" name="Sci. Rep.">
        <title>Genomic signatures of local adaptation to the degree of environmental predictability in rotifers.</title>
        <authorList>
            <person name="Franch-Gras L."/>
            <person name="Hahn C."/>
            <person name="Garcia-Roger E.M."/>
            <person name="Carmona M.J."/>
            <person name="Serra M."/>
            <person name="Gomez A."/>
        </authorList>
    </citation>
    <scope>NUCLEOTIDE SEQUENCE [LARGE SCALE GENOMIC DNA]</scope>
    <source>
        <strain evidence="1">HYR1</strain>
    </source>
</reference>
<keyword evidence="2" id="KW-1185">Reference proteome</keyword>
<protein>
    <submittedName>
        <fullName evidence="1">Uncharacterized protein</fullName>
    </submittedName>
</protein>
<sequence length="129" mass="15304">MTDNNIVKSCMLLEFLVFDHEDSDGLLSLDWFMRTGAFTPSERSLKFSSEGAFPESSEKEYSNQVLTENLTYENYPEDCFSEDLNDFKEDWPLESFTGRIELKPIDNLEDNESLFQRIFRLYKRWIDIK</sequence>
<organism evidence="1 2">
    <name type="scientific">Brachionus plicatilis</name>
    <name type="common">Marine rotifer</name>
    <name type="synonym">Brachionus muelleri</name>
    <dbReference type="NCBI Taxonomy" id="10195"/>
    <lineage>
        <taxon>Eukaryota</taxon>
        <taxon>Metazoa</taxon>
        <taxon>Spiralia</taxon>
        <taxon>Gnathifera</taxon>
        <taxon>Rotifera</taxon>
        <taxon>Eurotatoria</taxon>
        <taxon>Monogononta</taxon>
        <taxon>Pseudotrocha</taxon>
        <taxon>Ploima</taxon>
        <taxon>Brachionidae</taxon>
        <taxon>Brachionus</taxon>
    </lineage>
</organism>
<evidence type="ECO:0000313" key="1">
    <source>
        <dbReference type="EMBL" id="RNA12076.1"/>
    </source>
</evidence>
<dbReference type="Proteomes" id="UP000276133">
    <property type="component" value="Unassembled WGS sequence"/>
</dbReference>
<accession>A0A3M7QKV8</accession>
<gene>
    <name evidence="1" type="ORF">BpHYR1_037687</name>
</gene>
<proteinExistence type="predicted"/>
<name>A0A3M7QKV8_BRAPC</name>